<keyword evidence="2" id="KW-0732">Signal</keyword>
<keyword evidence="5" id="KW-1185">Reference proteome</keyword>
<dbReference type="InterPro" id="IPR056050">
    <property type="entry name" value="DUF7633"/>
</dbReference>
<dbReference type="Pfam" id="PF24636">
    <property type="entry name" value="DUF7633"/>
    <property type="match status" value="1"/>
</dbReference>
<feature type="region of interest" description="Disordered" evidence="1">
    <location>
        <begin position="42"/>
        <end position="118"/>
    </location>
</feature>
<dbReference type="Gene3D" id="3.40.50.410">
    <property type="entry name" value="von Willebrand factor, type A domain"/>
    <property type="match status" value="1"/>
</dbReference>
<sequence length="1555" mass="170671">MNRFFLSIAAASLALVSADVNFKEMHERKLAMEEDHRVMEEYLSTKSGTKSGTKSDTKSGRQLDASFFQTPSPSASPSKVPTQTPSASPTTSEPSKQPTTSPSAEPSSIPSRLSEEYGGLPWPSASPSNFYEPAPKCGTIETKDGSERLLGPLPDENYYCNGDSYAWYRRTFTHYDYEFELSQYCEYKFSSPETGSSVIMRDVNHWFEQAATSLKGWDEVGYKASPEEYVFSGYAVPEFDDIEYESDIADAECPLNYCIRITGPSVGLNTNEELSDGSAEPYLLYAFSSWEGYSTFEGFLSSTMYSWNAHHIFMTNHYLKCSCPSFCIDEEFYVQDFKPLATCYVEDICGVKTFQIAFSDDYPETQRVSWENTGTTHVMEWFSECANVMHGCPQLASDFSPARFSGVGHFSSIRGPDVYTYDEYESATNVYGFGGWRGFGWDYYSQPALLWECPSPEHLERLVEFGDLISDYSFFRHDSIDTSVPETCPEPPLIEPEDPIVFDPEGPPCTEVENEGLFCFELKHATCYIRDTHECSEFEFVIEGVLDGAEDMWVTTDVEVWDSWCHFDGIGCGIPSYWDEQPPYTYENSPWAFVSWSDYQHQWLEFQSGSSGRPSAIGGGNSYRLWNCDDATQAYLARDFTDAVAASSSGDLYQVPPLDCTESPTASPSMGPTSSIQPSNSPTMSPTICGESYLNSESLNIDLAIDLSYSTYLYLFSSEVDIGDVNGDGKANTILDAQVQAIEELLVAILESETLGNRNCEINLISFHTDATNHGTFLPLSEDESSINTRLMHYIKTELRAPTSDLEVQLTNNGFTNFDAALDLAGDYFEYEATPDRLNLLVFLSDGEPNVRGDGDDEGYCADTAGVWNSNPTNGFPAEVQCADLDLEAGVRHTFCRADDPECVPRNPYQECVRGMTKCINSPAVTQYESEINRLTELRVERLAIGVGDASNVAEGSALWMIDNNPGKDLGVLPIQALDLEALSNALKSLCILNTDPPTAEPSHQPSDQPTSSTAPSVIPTDVPSSEPTDVPSSSPTEEPEFTIETPSPTKSPTQTPTKTPTKTPTASPSQEPSTSEPTGSPTAFPTRLPSASPTSEPTTAEPSAAPSQYPSGSFYPSSAPTESPTESPAPSQSPTDAPTTSPTVSPTVSPTLSPTASPTKSPTASPTSSPTNKPTEIPTTSPTDSPTSSVAPTFLLPECYDYPKLVKKDSSDTGICFFSEDMIFIEQQNTTEVGLRINNVWSKTLPQDVILFSHSNGVNSVRGGNGFECDSEDGNAIDLAGSDEIMVQCHSEGDGEPYLAVVDLMIIDSNIPVNDVNHPCNPNEVIPNACSWRMVIPCEEDVMCTPEPTDSPSVYPTYVPTFGESTESPTTLTTFHSESPTTGTTFHEKTESPTHELDRHTNDDESNDIVYESECPEDIVLLEQEGVTEFPEGGLYVVGREDGTVTVKLTQTFTDATVDSLFYQYQIGRFSNKCFEDKDVPVTDSVDITILCTEHSKIALLELWVVDALEHNLLSESDNSVVPECCHPTHPEGTPATKYLFEIKCLTVCADAVE</sequence>
<dbReference type="PANTHER" id="PTHR24216">
    <property type="entry name" value="PAXILLIN-RELATED"/>
    <property type="match status" value="1"/>
</dbReference>
<dbReference type="OrthoDB" id="10563203at2759"/>
<feature type="domain" description="VWFA" evidence="3">
    <location>
        <begin position="700"/>
        <end position="990"/>
    </location>
</feature>
<evidence type="ECO:0000259" key="3">
    <source>
        <dbReference type="PROSITE" id="PS50234"/>
    </source>
</evidence>
<accession>A0A448ZPK0</accession>
<name>A0A448ZPK0_9STRA</name>
<feature type="compositionally biased region" description="Polar residues" evidence="1">
    <location>
        <begin position="67"/>
        <end position="80"/>
    </location>
</feature>
<feature type="region of interest" description="Disordered" evidence="1">
    <location>
        <begin position="661"/>
        <end position="682"/>
    </location>
</feature>
<dbReference type="InterPro" id="IPR002035">
    <property type="entry name" value="VWF_A"/>
</dbReference>
<evidence type="ECO:0000313" key="5">
    <source>
        <dbReference type="Proteomes" id="UP000291116"/>
    </source>
</evidence>
<feature type="compositionally biased region" description="Low complexity" evidence="1">
    <location>
        <begin position="81"/>
        <end position="95"/>
    </location>
</feature>
<dbReference type="PANTHER" id="PTHR24216:SF65">
    <property type="entry name" value="PAXILLIN-LIKE PROTEIN 1"/>
    <property type="match status" value="1"/>
</dbReference>
<feature type="region of interest" description="Disordered" evidence="1">
    <location>
        <begin position="994"/>
        <end position="1191"/>
    </location>
</feature>
<dbReference type="Proteomes" id="UP000291116">
    <property type="component" value="Unassembled WGS sequence"/>
</dbReference>
<feature type="signal peptide" evidence="2">
    <location>
        <begin position="1"/>
        <end position="18"/>
    </location>
</feature>
<feature type="compositionally biased region" description="Polar residues" evidence="1">
    <location>
        <begin position="1366"/>
        <end position="1386"/>
    </location>
</feature>
<reference evidence="4 5" key="1">
    <citation type="submission" date="2019-01" db="EMBL/GenBank/DDBJ databases">
        <authorList>
            <person name="Ferrante I. M."/>
        </authorList>
    </citation>
    <scope>NUCLEOTIDE SEQUENCE [LARGE SCALE GENOMIC DNA]</scope>
    <source>
        <strain evidence="4 5">B856</strain>
    </source>
</reference>
<feature type="chain" id="PRO_5019455459" description="VWFA domain-containing protein" evidence="2">
    <location>
        <begin position="19"/>
        <end position="1555"/>
    </location>
</feature>
<feature type="compositionally biased region" description="Basic and acidic residues" evidence="1">
    <location>
        <begin position="1387"/>
        <end position="1404"/>
    </location>
</feature>
<feature type="compositionally biased region" description="Low complexity" evidence="1">
    <location>
        <begin position="1024"/>
        <end position="1084"/>
    </location>
</feature>
<dbReference type="PROSITE" id="PS50234">
    <property type="entry name" value="VWFA"/>
    <property type="match status" value="1"/>
</dbReference>
<organism evidence="4 5">
    <name type="scientific">Pseudo-nitzschia multistriata</name>
    <dbReference type="NCBI Taxonomy" id="183589"/>
    <lineage>
        <taxon>Eukaryota</taxon>
        <taxon>Sar</taxon>
        <taxon>Stramenopiles</taxon>
        <taxon>Ochrophyta</taxon>
        <taxon>Bacillariophyta</taxon>
        <taxon>Bacillariophyceae</taxon>
        <taxon>Bacillariophycidae</taxon>
        <taxon>Bacillariales</taxon>
        <taxon>Bacillariaceae</taxon>
        <taxon>Pseudo-nitzschia</taxon>
    </lineage>
</organism>
<gene>
    <name evidence="4" type="ORF">PSNMU_V1.4_AUG-EV-PASAV3_0110630</name>
</gene>
<feature type="compositionally biased region" description="Polar residues" evidence="1">
    <location>
        <begin position="662"/>
        <end position="682"/>
    </location>
</feature>
<dbReference type="InterPro" id="IPR036465">
    <property type="entry name" value="vWFA_dom_sf"/>
</dbReference>
<evidence type="ECO:0000256" key="1">
    <source>
        <dbReference type="SAM" id="MobiDB-lite"/>
    </source>
</evidence>
<feature type="compositionally biased region" description="Polar residues" evidence="1">
    <location>
        <begin position="1002"/>
        <end position="1016"/>
    </location>
</feature>
<protein>
    <recommendedName>
        <fullName evidence="3">VWFA domain-containing protein</fullName>
    </recommendedName>
</protein>
<feature type="compositionally biased region" description="Low complexity" evidence="1">
    <location>
        <begin position="1117"/>
        <end position="1191"/>
    </location>
</feature>
<proteinExistence type="predicted"/>
<dbReference type="EMBL" id="CAACVS010000602">
    <property type="protein sequence ID" value="VEU43960.1"/>
    <property type="molecule type" value="Genomic_DNA"/>
</dbReference>
<feature type="compositionally biased region" description="Polar residues" evidence="1">
    <location>
        <begin position="96"/>
        <end position="111"/>
    </location>
</feature>
<dbReference type="SUPFAM" id="SSF53300">
    <property type="entry name" value="vWA-like"/>
    <property type="match status" value="1"/>
</dbReference>
<evidence type="ECO:0000313" key="4">
    <source>
        <dbReference type="EMBL" id="VEU43960.1"/>
    </source>
</evidence>
<feature type="region of interest" description="Disordered" evidence="1">
    <location>
        <begin position="1366"/>
        <end position="1404"/>
    </location>
</feature>
<feature type="compositionally biased region" description="Polar residues" evidence="1">
    <location>
        <begin position="1090"/>
        <end position="1116"/>
    </location>
</feature>
<evidence type="ECO:0000256" key="2">
    <source>
        <dbReference type="SAM" id="SignalP"/>
    </source>
</evidence>
<dbReference type="CDD" id="cd00198">
    <property type="entry name" value="vWFA"/>
    <property type="match status" value="1"/>
</dbReference>